<gene>
    <name evidence="10" type="ORF">N657DRAFT_652834</name>
</gene>
<keyword evidence="11" id="KW-1185">Reference proteome</keyword>
<dbReference type="SUPFAM" id="SSF53335">
    <property type="entry name" value="S-adenosyl-L-methionine-dependent methyltransferases"/>
    <property type="match status" value="1"/>
</dbReference>
<evidence type="ECO:0000256" key="6">
    <source>
        <dbReference type="ARBA" id="ARBA00023163"/>
    </source>
</evidence>
<proteinExistence type="inferred from homology"/>
<evidence type="ECO:0000313" key="10">
    <source>
        <dbReference type="EMBL" id="KAK4129445.1"/>
    </source>
</evidence>
<evidence type="ECO:0000256" key="9">
    <source>
        <dbReference type="ARBA" id="ARBA00047870"/>
    </source>
</evidence>
<name>A0AAN6UB76_9PEZI</name>
<evidence type="ECO:0000256" key="2">
    <source>
        <dbReference type="ARBA" id="ARBA00022603"/>
    </source>
</evidence>
<dbReference type="AlphaFoldDB" id="A0AAN6UB76"/>
<keyword evidence="5" id="KW-0805">Transcription regulation</keyword>
<dbReference type="GO" id="GO:0008168">
    <property type="term" value="F:methyltransferase activity"/>
    <property type="evidence" value="ECO:0007669"/>
    <property type="project" value="UniProtKB-KW"/>
</dbReference>
<dbReference type="RefSeq" id="XP_062653216.1">
    <property type="nucleotide sequence ID" value="XM_062794338.1"/>
</dbReference>
<keyword evidence="6" id="KW-0804">Transcription</keyword>
<dbReference type="PANTHER" id="PTHR43591">
    <property type="entry name" value="METHYLTRANSFERASE"/>
    <property type="match status" value="1"/>
</dbReference>
<comment type="similarity">
    <text evidence="8">Belongs to the methyltransferase superfamily. LaeA methyltransferase family.</text>
</comment>
<dbReference type="EMBL" id="MU853223">
    <property type="protein sequence ID" value="KAK4129445.1"/>
    <property type="molecule type" value="Genomic_DNA"/>
</dbReference>
<dbReference type="PANTHER" id="PTHR43591:SF30">
    <property type="entry name" value="PROTEIN-METHIONINE METHYLTRANSFERASE LAEA"/>
    <property type="match status" value="1"/>
</dbReference>
<keyword evidence="4" id="KW-0949">S-adenosyl-L-methionine</keyword>
<comment type="catalytic activity">
    <reaction evidence="9">
        <text>L-methionyl-[protein] + S-adenosyl-L-methionine = S-methyl-L-methionyl-[protein] + S-adenosyl-L-homocysteine</text>
        <dbReference type="Rhea" id="RHEA:60560"/>
        <dbReference type="Rhea" id="RHEA-COMP:12313"/>
        <dbReference type="Rhea" id="RHEA-COMP:15592"/>
        <dbReference type="ChEBI" id="CHEBI:16044"/>
        <dbReference type="ChEBI" id="CHEBI:57856"/>
        <dbReference type="ChEBI" id="CHEBI:59789"/>
        <dbReference type="ChEBI" id="CHEBI:142742"/>
    </reaction>
    <physiologicalReaction direction="left-to-right" evidence="9">
        <dbReference type="Rhea" id="RHEA:60561"/>
    </physiologicalReaction>
</comment>
<organism evidence="10 11">
    <name type="scientific">Parathielavia appendiculata</name>
    <dbReference type="NCBI Taxonomy" id="2587402"/>
    <lineage>
        <taxon>Eukaryota</taxon>
        <taxon>Fungi</taxon>
        <taxon>Dikarya</taxon>
        <taxon>Ascomycota</taxon>
        <taxon>Pezizomycotina</taxon>
        <taxon>Sordariomycetes</taxon>
        <taxon>Sordariomycetidae</taxon>
        <taxon>Sordariales</taxon>
        <taxon>Chaetomiaceae</taxon>
        <taxon>Parathielavia</taxon>
    </lineage>
</organism>
<accession>A0AAN6UB76</accession>
<evidence type="ECO:0000256" key="7">
    <source>
        <dbReference type="ARBA" id="ARBA00023242"/>
    </source>
</evidence>
<keyword evidence="2 10" id="KW-0489">Methyltransferase</keyword>
<evidence type="ECO:0000256" key="5">
    <source>
        <dbReference type="ARBA" id="ARBA00023015"/>
    </source>
</evidence>
<comment type="subcellular location">
    <subcellularLocation>
        <location evidence="1">Nucleus</location>
    </subcellularLocation>
</comment>
<dbReference type="Pfam" id="PF13489">
    <property type="entry name" value="Methyltransf_23"/>
    <property type="match status" value="1"/>
</dbReference>
<dbReference type="GeneID" id="87831107"/>
<keyword evidence="3" id="KW-0808">Transferase</keyword>
<reference evidence="10" key="2">
    <citation type="submission" date="2023-05" db="EMBL/GenBank/DDBJ databases">
        <authorList>
            <consortium name="Lawrence Berkeley National Laboratory"/>
            <person name="Steindorff A."/>
            <person name="Hensen N."/>
            <person name="Bonometti L."/>
            <person name="Westerberg I."/>
            <person name="Brannstrom I.O."/>
            <person name="Guillou S."/>
            <person name="Cros-Aarteil S."/>
            <person name="Calhoun S."/>
            <person name="Haridas S."/>
            <person name="Kuo A."/>
            <person name="Mondo S."/>
            <person name="Pangilinan J."/>
            <person name="Riley R."/>
            <person name="Labutti K."/>
            <person name="Andreopoulos B."/>
            <person name="Lipzen A."/>
            <person name="Chen C."/>
            <person name="Yanf M."/>
            <person name="Daum C."/>
            <person name="Ng V."/>
            <person name="Clum A."/>
            <person name="Ohm R."/>
            <person name="Martin F."/>
            <person name="Silar P."/>
            <person name="Natvig D."/>
            <person name="Lalanne C."/>
            <person name="Gautier V."/>
            <person name="Ament-Velasquez S.L."/>
            <person name="Kruys A."/>
            <person name="Hutchinson M.I."/>
            <person name="Powell A.J."/>
            <person name="Barry K."/>
            <person name="Miller A.N."/>
            <person name="Grigoriev I.V."/>
            <person name="Debuchy R."/>
            <person name="Gladieux P."/>
            <person name="Thoren M.H."/>
            <person name="Johannesson H."/>
        </authorList>
    </citation>
    <scope>NUCLEOTIDE SEQUENCE</scope>
    <source>
        <strain evidence="10">CBS 731.68</strain>
    </source>
</reference>
<evidence type="ECO:0000256" key="8">
    <source>
        <dbReference type="ARBA" id="ARBA00038158"/>
    </source>
</evidence>
<dbReference type="Proteomes" id="UP001302602">
    <property type="component" value="Unassembled WGS sequence"/>
</dbReference>
<sequence length="329" mass="37800">MAMDSQAFMNHSGQIAPPEGTYQEVYHENGRWYGTFKKGKYMFPIDENELERLDVFHKVFSVARRDALHSAPLHDPESPRVLDLGCGTGIWNIAMAGEYPRGTHVGVDLNYIQPEFIPANLRFYQKDIEDKWQDLEPGSWDLIHMRTLNGSISNWPRVYAEVFRHLKPHYGYFEQVEIDWSPRSDDGSLRQNAHIVRWANEVQDAMDSFGRPMRLDSNLTKQRLAEAGFVDIKEEVIQMPLNGWPSDPHAKNVGRWFNLGMNQTYQPLSLAPLCRGHGRTVDEVQDLARKVKREVYSNSVHAYCTLADDHAAHNLTSSSHTPRARVRQA</sequence>
<dbReference type="InterPro" id="IPR029063">
    <property type="entry name" value="SAM-dependent_MTases_sf"/>
</dbReference>
<dbReference type="GO" id="GO:0005634">
    <property type="term" value="C:nucleus"/>
    <property type="evidence" value="ECO:0007669"/>
    <property type="project" value="UniProtKB-SubCell"/>
</dbReference>
<evidence type="ECO:0000256" key="4">
    <source>
        <dbReference type="ARBA" id="ARBA00022691"/>
    </source>
</evidence>
<reference evidence="10" key="1">
    <citation type="journal article" date="2023" name="Mol. Phylogenet. Evol.">
        <title>Genome-scale phylogeny and comparative genomics of the fungal order Sordariales.</title>
        <authorList>
            <person name="Hensen N."/>
            <person name="Bonometti L."/>
            <person name="Westerberg I."/>
            <person name="Brannstrom I.O."/>
            <person name="Guillou S."/>
            <person name="Cros-Aarteil S."/>
            <person name="Calhoun S."/>
            <person name="Haridas S."/>
            <person name="Kuo A."/>
            <person name="Mondo S."/>
            <person name="Pangilinan J."/>
            <person name="Riley R."/>
            <person name="LaButti K."/>
            <person name="Andreopoulos B."/>
            <person name="Lipzen A."/>
            <person name="Chen C."/>
            <person name="Yan M."/>
            <person name="Daum C."/>
            <person name="Ng V."/>
            <person name="Clum A."/>
            <person name="Steindorff A."/>
            <person name="Ohm R.A."/>
            <person name="Martin F."/>
            <person name="Silar P."/>
            <person name="Natvig D.O."/>
            <person name="Lalanne C."/>
            <person name="Gautier V."/>
            <person name="Ament-Velasquez S.L."/>
            <person name="Kruys A."/>
            <person name="Hutchinson M.I."/>
            <person name="Powell A.J."/>
            <person name="Barry K."/>
            <person name="Miller A.N."/>
            <person name="Grigoriev I.V."/>
            <person name="Debuchy R."/>
            <person name="Gladieux P."/>
            <person name="Hiltunen Thoren M."/>
            <person name="Johannesson H."/>
        </authorList>
    </citation>
    <scope>NUCLEOTIDE SEQUENCE</scope>
    <source>
        <strain evidence="10">CBS 731.68</strain>
    </source>
</reference>
<evidence type="ECO:0000256" key="1">
    <source>
        <dbReference type="ARBA" id="ARBA00004123"/>
    </source>
</evidence>
<evidence type="ECO:0000256" key="3">
    <source>
        <dbReference type="ARBA" id="ARBA00022679"/>
    </source>
</evidence>
<dbReference type="CDD" id="cd02440">
    <property type="entry name" value="AdoMet_MTases"/>
    <property type="match status" value="1"/>
</dbReference>
<dbReference type="GO" id="GO:0032259">
    <property type="term" value="P:methylation"/>
    <property type="evidence" value="ECO:0007669"/>
    <property type="project" value="UniProtKB-KW"/>
</dbReference>
<comment type="caution">
    <text evidence="10">The sequence shown here is derived from an EMBL/GenBank/DDBJ whole genome shotgun (WGS) entry which is preliminary data.</text>
</comment>
<protein>
    <submittedName>
        <fullName evidence="10">S-adenosyl-L-methionine-dependent methyltransferase</fullName>
    </submittedName>
</protein>
<dbReference type="Gene3D" id="3.40.50.150">
    <property type="entry name" value="Vaccinia Virus protein VP39"/>
    <property type="match status" value="1"/>
</dbReference>
<keyword evidence="7" id="KW-0539">Nucleus</keyword>
<evidence type="ECO:0000313" key="11">
    <source>
        <dbReference type="Proteomes" id="UP001302602"/>
    </source>
</evidence>